<evidence type="ECO:0000313" key="2">
    <source>
        <dbReference type="Proteomes" id="UP000296049"/>
    </source>
</evidence>
<keyword evidence="2" id="KW-1185">Reference proteome</keyword>
<organism evidence="1 2">
    <name type="scientific">Anas platyrhynchos</name>
    <name type="common">Mallard</name>
    <name type="synonym">Anas boschas</name>
    <dbReference type="NCBI Taxonomy" id="8839"/>
    <lineage>
        <taxon>Eukaryota</taxon>
        <taxon>Metazoa</taxon>
        <taxon>Chordata</taxon>
        <taxon>Craniata</taxon>
        <taxon>Vertebrata</taxon>
        <taxon>Euteleostomi</taxon>
        <taxon>Archelosauria</taxon>
        <taxon>Archosauria</taxon>
        <taxon>Dinosauria</taxon>
        <taxon>Saurischia</taxon>
        <taxon>Theropoda</taxon>
        <taxon>Coelurosauria</taxon>
        <taxon>Aves</taxon>
        <taxon>Neognathae</taxon>
        <taxon>Galloanserae</taxon>
        <taxon>Anseriformes</taxon>
        <taxon>Anatidae</taxon>
        <taxon>Anatinae</taxon>
        <taxon>Anas</taxon>
    </lineage>
</organism>
<reference evidence="2" key="1">
    <citation type="journal article" date="2013" name="Nat. Genet.">
        <title>The duck genome and transcriptome provide insight into an avian influenza virus reservoir species.</title>
        <authorList>
            <person name="Huang Y."/>
            <person name="Li Y."/>
            <person name="Burt D.W."/>
            <person name="Chen H."/>
            <person name="Zhang Y."/>
            <person name="Qian W."/>
            <person name="Kim H."/>
            <person name="Gan S."/>
            <person name="Zhao Y."/>
            <person name="Li J."/>
            <person name="Yi K."/>
            <person name="Feng H."/>
            <person name="Zhu P."/>
            <person name="Li B."/>
            <person name="Liu Q."/>
            <person name="Fairley S."/>
            <person name="Magor K.E."/>
            <person name="Du Z."/>
            <person name="Hu X."/>
            <person name="Goodman L."/>
            <person name="Tafer H."/>
            <person name="Vignal A."/>
            <person name="Lee T."/>
            <person name="Kim K.W."/>
            <person name="Sheng Z."/>
            <person name="An Y."/>
            <person name="Searle S."/>
            <person name="Herrero J."/>
            <person name="Groenen M.A."/>
            <person name="Crooijmans R.P."/>
            <person name="Faraut T."/>
            <person name="Cai Q."/>
            <person name="Webster R.G."/>
            <person name="Aldridge J.R."/>
            <person name="Warren W.C."/>
            <person name="Bartschat S."/>
            <person name="Kehr S."/>
            <person name="Marz M."/>
            <person name="Stadler P.F."/>
            <person name="Smith J."/>
            <person name="Kraus R.H."/>
            <person name="Zhao Y."/>
            <person name="Ren L."/>
            <person name="Fei J."/>
            <person name="Morisson M."/>
            <person name="Kaiser P."/>
            <person name="Griffin D.K."/>
            <person name="Rao M."/>
            <person name="Pitel F."/>
            <person name="Wang J."/>
            <person name="Li N."/>
        </authorList>
    </citation>
    <scope>NUCLEOTIDE SEQUENCE [LARGE SCALE GENOMIC DNA]</scope>
</reference>
<proteinExistence type="predicted"/>
<gene>
    <name evidence="1" type="ORF">Anapl_08044</name>
</gene>
<dbReference type="Proteomes" id="UP000296049">
    <property type="component" value="Unassembled WGS sequence"/>
</dbReference>
<dbReference type="EMBL" id="KB742389">
    <property type="protein sequence ID" value="EOB09134.1"/>
    <property type="molecule type" value="Genomic_DNA"/>
</dbReference>
<protein>
    <submittedName>
        <fullName evidence="1">Uncharacterized protein</fullName>
    </submittedName>
</protein>
<sequence>MEELQDTVWNLRKAPSKQKWKSLIASILIHSREEDYEDTMSGTVNTQPVQHLGTSVDPAQHLGTSVDGHLRPCEGPQNNPNKCVTSALHEDQLHISSASCPPAIIKYEPLWESRDVERVSYETVAGIVPDTSGQLLSRQQLCDTRDSKHQLRKVRRLGLLAPGPLNKFS</sequence>
<accession>R0LTK6</accession>
<name>R0LTK6_ANAPL</name>
<dbReference type="AlphaFoldDB" id="R0LTK6"/>
<evidence type="ECO:0000313" key="1">
    <source>
        <dbReference type="EMBL" id="EOB09134.1"/>
    </source>
</evidence>